<reference evidence="2" key="1">
    <citation type="submission" date="2022-11" db="UniProtKB">
        <authorList>
            <consortium name="WormBaseParasite"/>
        </authorList>
    </citation>
    <scope>IDENTIFICATION</scope>
</reference>
<dbReference type="Proteomes" id="UP000887565">
    <property type="component" value="Unplaced"/>
</dbReference>
<proteinExistence type="predicted"/>
<organism evidence="1 2">
    <name type="scientific">Romanomermis culicivorax</name>
    <name type="common">Nematode worm</name>
    <dbReference type="NCBI Taxonomy" id="13658"/>
    <lineage>
        <taxon>Eukaryota</taxon>
        <taxon>Metazoa</taxon>
        <taxon>Ecdysozoa</taxon>
        <taxon>Nematoda</taxon>
        <taxon>Enoplea</taxon>
        <taxon>Dorylaimia</taxon>
        <taxon>Mermithida</taxon>
        <taxon>Mermithoidea</taxon>
        <taxon>Mermithidae</taxon>
        <taxon>Romanomermis</taxon>
    </lineage>
</organism>
<evidence type="ECO:0000313" key="2">
    <source>
        <dbReference type="WBParaSite" id="nRc.2.0.1.t45817-RA"/>
    </source>
</evidence>
<evidence type="ECO:0000313" key="1">
    <source>
        <dbReference type="Proteomes" id="UP000887565"/>
    </source>
</evidence>
<keyword evidence="1" id="KW-1185">Reference proteome</keyword>
<accession>A0A915L4Y4</accession>
<sequence>MKTAVAVPGVLLLLDTALKYKYIEMLSSIFVKNEIYIRWQVDLPKTRKRLMKSRSDERQGEIVAVVRRRGMAAAVSIEAHVMLFCSVIGGGVFRAYRFFRSA</sequence>
<dbReference type="AlphaFoldDB" id="A0A915L4Y4"/>
<name>A0A915L4Y4_ROMCU</name>
<dbReference type="WBParaSite" id="nRc.2.0.1.t45817-RA">
    <property type="protein sequence ID" value="nRc.2.0.1.t45817-RA"/>
    <property type="gene ID" value="nRc.2.0.1.g45817"/>
</dbReference>
<protein>
    <submittedName>
        <fullName evidence="2">Uncharacterized protein</fullName>
    </submittedName>
</protein>